<dbReference type="InterPro" id="IPR001650">
    <property type="entry name" value="Helicase_C-like"/>
</dbReference>
<evidence type="ECO:0000256" key="8">
    <source>
        <dbReference type="ARBA" id="ARBA00022806"/>
    </source>
</evidence>
<comment type="caution">
    <text evidence="24">The sequence shown here is derived from an EMBL/GenBank/DDBJ whole genome shotgun (WGS) entry which is preliminary data.</text>
</comment>
<dbReference type="InterPro" id="IPR011545">
    <property type="entry name" value="DEAD/DEAH_box_helicase_dom"/>
</dbReference>
<keyword evidence="11" id="KW-0811">Translocation</keyword>
<comment type="similarity">
    <text evidence="14">Belongs to the DEAD box helicase family. DDX19/DBP5 subfamily.</text>
</comment>
<feature type="region of interest" description="Disordered" evidence="20">
    <location>
        <begin position="1"/>
        <end position="105"/>
    </location>
</feature>
<feature type="domain" description="Helicase C-terminal" evidence="22">
    <location>
        <begin position="343"/>
        <end position="511"/>
    </location>
</feature>
<keyword evidence="12" id="KW-0906">Nuclear pore complex</keyword>
<evidence type="ECO:0000256" key="20">
    <source>
        <dbReference type="SAM" id="MobiDB-lite"/>
    </source>
</evidence>
<dbReference type="GO" id="GO:0031965">
    <property type="term" value="C:nuclear membrane"/>
    <property type="evidence" value="ECO:0007669"/>
    <property type="project" value="UniProtKB-SubCell"/>
</dbReference>
<dbReference type="PROSITE" id="PS51192">
    <property type="entry name" value="HELICASE_ATP_BIND_1"/>
    <property type="match status" value="1"/>
</dbReference>
<dbReference type="CDD" id="cd18787">
    <property type="entry name" value="SF2_C_DEAD"/>
    <property type="match status" value="1"/>
</dbReference>
<dbReference type="eggNOG" id="KOG0332">
    <property type="taxonomic scope" value="Eukaryota"/>
</dbReference>
<dbReference type="GO" id="GO:0005524">
    <property type="term" value="F:ATP binding"/>
    <property type="evidence" value="ECO:0007669"/>
    <property type="project" value="UniProtKB-KW"/>
</dbReference>
<evidence type="ECO:0000256" key="2">
    <source>
        <dbReference type="ARBA" id="ARBA00004496"/>
    </source>
</evidence>
<evidence type="ECO:0000256" key="9">
    <source>
        <dbReference type="ARBA" id="ARBA00022840"/>
    </source>
</evidence>
<dbReference type="FunFam" id="3.40.50.300:FF:000318">
    <property type="entry name" value="ATP-dependent RNA helicase DDX19B"/>
    <property type="match status" value="1"/>
</dbReference>
<dbReference type="InterPro" id="IPR014014">
    <property type="entry name" value="RNA_helicase_DEAD_Q_motif"/>
</dbReference>
<dbReference type="EC" id="3.6.4.13" evidence="4"/>
<accession>R4XAV9</accession>
<keyword evidence="12" id="KW-0813">Transport</keyword>
<dbReference type="OrthoDB" id="10265785at2759"/>
<evidence type="ECO:0000256" key="17">
    <source>
        <dbReference type="ARBA" id="ARBA00047984"/>
    </source>
</evidence>
<dbReference type="AlphaFoldDB" id="R4XAV9"/>
<reference evidence="24 25" key="1">
    <citation type="journal article" date="2013" name="MBio">
        <title>Genome sequencing of the plant pathogen Taphrina deformans, the causal agent of peach leaf curl.</title>
        <authorList>
            <person name="Cisse O.H."/>
            <person name="Almeida J.M.G.C.F."/>
            <person name="Fonseca A."/>
            <person name="Kumar A.A."/>
            <person name="Salojaervi J."/>
            <person name="Overmyer K."/>
            <person name="Hauser P.M."/>
            <person name="Pagni M."/>
        </authorList>
    </citation>
    <scope>NUCLEOTIDE SEQUENCE [LARGE SCALE GENOMIC DNA]</scope>
    <source>
        <strain evidence="25">PYCC 5710 / ATCC 11124 / CBS 356.35 / IMI 108563 / JCM 9778 / NBRC 8474</strain>
    </source>
</reference>
<keyword evidence="5" id="KW-0963">Cytoplasm</keyword>
<feature type="domain" description="Helicase ATP-binding" evidence="21">
    <location>
        <begin position="165"/>
        <end position="332"/>
    </location>
</feature>
<keyword evidence="12" id="KW-0509">mRNA transport</keyword>
<evidence type="ECO:0000313" key="25">
    <source>
        <dbReference type="Proteomes" id="UP000013776"/>
    </source>
</evidence>
<dbReference type="PROSITE" id="PS51194">
    <property type="entry name" value="HELICASE_CTER"/>
    <property type="match status" value="1"/>
</dbReference>
<sequence>MSIDPLRPTTGSTQKSWADEDSEEDDSVHVLSSKVETASLADRLGPASAKAKPFVPAGSAPKTQISTPAKPSGSGLDQRVASPTKQASSSGTPAASDESKAEQENLVKTTHEVRVKLADLQADPDSPLYSAKSFEDLPLHADLLKGLYSMRFQKPSKIQERALPLLLADPPKNMIGQSQSGTGKTAAFVLTMLSRVDYTQDAVQALCIAPSRELARQIMDSVTEMGKYTKVTTAMALKDTIEKGQKVTAQIVVGTPGTVMDLVKRNALNTKEIKVLVLDEADNMLDRQGLGSQSLKIRSLAPKTSQIVLFSATFPEEVEAFASKFAPNANEIKLKVEELSVDGIKQLYMDCNSESEKYDVLSSLYGILTIGQSIIFVRKRETADYIARRMTEEGHQVISLHGAKEGTERDQIMDDFREGRKKVLITTNVIARGIDVLQVNMVVNYDMPTDQNGKPDPETYLHRIGRTGRFGRLGISINFVHDNRSFAEMDEIQQFLGRKMTRVPTDDLEELEKVVKSVIRS</sequence>
<keyword evidence="9 19" id="KW-0067">ATP-binding</keyword>
<evidence type="ECO:0000313" key="24">
    <source>
        <dbReference type="EMBL" id="CCG82999.1"/>
    </source>
</evidence>
<keyword evidence="12" id="KW-0653">Protein transport</keyword>
<evidence type="ECO:0000256" key="18">
    <source>
        <dbReference type="PROSITE-ProRule" id="PRU00552"/>
    </source>
</evidence>
<keyword evidence="6 19" id="KW-0547">Nucleotide-binding</keyword>
<evidence type="ECO:0000256" key="11">
    <source>
        <dbReference type="ARBA" id="ARBA00023010"/>
    </source>
</evidence>
<dbReference type="GO" id="GO:0003724">
    <property type="term" value="F:RNA helicase activity"/>
    <property type="evidence" value="ECO:0007669"/>
    <property type="project" value="UniProtKB-EC"/>
</dbReference>
<evidence type="ECO:0000256" key="16">
    <source>
        <dbReference type="ARBA" id="ARBA00039604"/>
    </source>
</evidence>
<evidence type="ECO:0000256" key="6">
    <source>
        <dbReference type="ARBA" id="ARBA00022741"/>
    </source>
</evidence>
<dbReference type="PANTHER" id="PTHR47958">
    <property type="entry name" value="ATP-DEPENDENT RNA HELICASE DBP3"/>
    <property type="match status" value="1"/>
</dbReference>
<dbReference type="Pfam" id="PF00271">
    <property type="entry name" value="Helicase_C"/>
    <property type="match status" value="1"/>
</dbReference>
<evidence type="ECO:0000256" key="7">
    <source>
        <dbReference type="ARBA" id="ARBA00022801"/>
    </source>
</evidence>
<dbReference type="GO" id="GO:0005737">
    <property type="term" value="C:cytoplasm"/>
    <property type="evidence" value="ECO:0007669"/>
    <property type="project" value="UniProtKB-SubCell"/>
</dbReference>
<dbReference type="GO" id="GO:0015031">
    <property type="term" value="P:protein transport"/>
    <property type="evidence" value="ECO:0007669"/>
    <property type="project" value="UniProtKB-KW"/>
</dbReference>
<dbReference type="GO" id="GO:0005643">
    <property type="term" value="C:nuclear pore"/>
    <property type="evidence" value="ECO:0007669"/>
    <property type="project" value="UniProtKB-SubCell"/>
</dbReference>
<evidence type="ECO:0000259" key="23">
    <source>
        <dbReference type="PROSITE" id="PS51195"/>
    </source>
</evidence>
<evidence type="ECO:0000256" key="5">
    <source>
        <dbReference type="ARBA" id="ARBA00022490"/>
    </source>
</evidence>
<keyword evidence="13" id="KW-0539">Nucleus</keyword>
<dbReference type="FunFam" id="3.40.50.300:FF:000849">
    <property type="entry name" value="ATP-dependent RNA helicase DBP5"/>
    <property type="match status" value="1"/>
</dbReference>
<dbReference type="SMART" id="SM00487">
    <property type="entry name" value="DEXDc"/>
    <property type="match status" value="1"/>
</dbReference>
<dbReference type="Pfam" id="PF00270">
    <property type="entry name" value="DEAD"/>
    <property type="match status" value="1"/>
</dbReference>
<dbReference type="CDD" id="cd17963">
    <property type="entry name" value="DEADc_DDX19_DDX25"/>
    <property type="match status" value="1"/>
</dbReference>
<dbReference type="InterPro" id="IPR000629">
    <property type="entry name" value="RNA-helicase_DEAD-box_CS"/>
</dbReference>
<dbReference type="Gene3D" id="3.40.50.300">
    <property type="entry name" value="P-loop containing nucleotide triphosphate hydrolases"/>
    <property type="match status" value="2"/>
</dbReference>
<keyword evidence="25" id="KW-1185">Reference proteome</keyword>
<evidence type="ECO:0000256" key="14">
    <source>
        <dbReference type="ARBA" id="ARBA00038143"/>
    </source>
</evidence>
<dbReference type="InterPro" id="IPR027417">
    <property type="entry name" value="P-loop_NTPase"/>
</dbReference>
<feature type="compositionally biased region" description="Polar residues" evidence="20">
    <location>
        <begin position="81"/>
        <end position="93"/>
    </location>
</feature>
<feature type="domain" description="DEAD-box RNA helicase Q" evidence="23">
    <location>
        <begin position="132"/>
        <end position="160"/>
    </location>
</feature>
<gene>
    <name evidence="24" type="ORF">TAPDE_003138</name>
</gene>
<dbReference type="GO" id="GO:0003723">
    <property type="term" value="F:RNA binding"/>
    <property type="evidence" value="ECO:0007669"/>
    <property type="project" value="UniProtKB-KW"/>
</dbReference>
<organism evidence="24 25">
    <name type="scientific">Taphrina deformans (strain PYCC 5710 / ATCC 11124 / CBS 356.35 / IMI 108563 / JCM 9778 / NBRC 8474)</name>
    <name type="common">Peach leaf curl fungus</name>
    <name type="synonym">Lalaria deformans</name>
    <dbReference type="NCBI Taxonomy" id="1097556"/>
    <lineage>
        <taxon>Eukaryota</taxon>
        <taxon>Fungi</taxon>
        <taxon>Dikarya</taxon>
        <taxon>Ascomycota</taxon>
        <taxon>Taphrinomycotina</taxon>
        <taxon>Taphrinomycetes</taxon>
        <taxon>Taphrinales</taxon>
        <taxon>Taphrinaceae</taxon>
        <taxon>Taphrina</taxon>
    </lineage>
</organism>
<keyword evidence="8 19" id="KW-0347">Helicase</keyword>
<evidence type="ECO:0000256" key="13">
    <source>
        <dbReference type="ARBA" id="ARBA00023242"/>
    </source>
</evidence>
<evidence type="ECO:0000256" key="12">
    <source>
        <dbReference type="ARBA" id="ARBA00023132"/>
    </source>
</evidence>
<evidence type="ECO:0000256" key="15">
    <source>
        <dbReference type="ARBA" id="ARBA00039326"/>
    </source>
</evidence>
<evidence type="ECO:0000256" key="1">
    <source>
        <dbReference type="ARBA" id="ARBA00004335"/>
    </source>
</evidence>
<keyword evidence="7 19" id="KW-0378">Hydrolase</keyword>
<feature type="short sequence motif" description="Q motif" evidence="18">
    <location>
        <begin position="132"/>
        <end position="160"/>
    </location>
</feature>
<proteinExistence type="inferred from homology"/>
<evidence type="ECO:0000256" key="19">
    <source>
        <dbReference type="RuleBase" id="RU000492"/>
    </source>
</evidence>
<dbReference type="STRING" id="1097556.R4XAV9"/>
<keyword evidence="10" id="KW-0694">RNA-binding</keyword>
<dbReference type="SUPFAM" id="SSF52540">
    <property type="entry name" value="P-loop containing nucleoside triphosphate hydrolases"/>
    <property type="match status" value="1"/>
</dbReference>
<evidence type="ECO:0000259" key="21">
    <source>
        <dbReference type="PROSITE" id="PS51192"/>
    </source>
</evidence>
<dbReference type="VEuPathDB" id="FungiDB:TAPDE_003138"/>
<evidence type="ECO:0000256" key="10">
    <source>
        <dbReference type="ARBA" id="ARBA00022884"/>
    </source>
</evidence>
<dbReference type="InterPro" id="IPR014001">
    <property type="entry name" value="Helicase_ATP-bd"/>
</dbReference>
<dbReference type="Proteomes" id="UP000013776">
    <property type="component" value="Unassembled WGS sequence"/>
</dbReference>
<evidence type="ECO:0000256" key="4">
    <source>
        <dbReference type="ARBA" id="ARBA00012552"/>
    </source>
</evidence>
<dbReference type="PROSITE" id="PS00039">
    <property type="entry name" value="DEAD_ATP_HELICASE"/>
    <property type="match status" value="1"/>
</dbReference>
<protein>
    <recommendedName>
        <fullName evidence="15">ATP-dependent RNA helicase DBP5</fullName>
        <ecNumber evidence="4">3.6.4.13</ecNumber>
    </recommendedName>
    <alternativeName>
        <fullName evidence="16">ATP-dependent RNA helicase dbp5</fullName>
    </alternativeName>
</protein>
<dbReference type="GO" id="GO:0016787">
    <property type="term" value="F:hydrolase activity"/>
    <property type="evidence" value="ECO:0007669"/>
    <property type="project" value="UniProtKB-KW"/>
</dbReference>
<comment type="catalytic activity">
    <reaction evidence="17">
        <text>ATP + H2O = ADP + phosphate + H(+)</text>
        <dbReference type="Rhea" id="RHEA:13065"/>
        <dbReference type="ChEBI" id="CHEBI:15377"/>
        <dbReference type="ChEBI" id="CHEBI:15378"/>
        <dbReference type="ChEBI" id="CHEBI:30616"/>
        <dbReference type="ChEBI" id="CHEBI:43474"/>
        <dbReference type="ChEBI" id="CHEBI:456216"/>
        <dbReference type="EC" id="3.6.4.13"/>
    </reaction>
</comment>
<evidence type="ECO:0000256" key="3">
    <source>
        <dbReference type="ARBA" id="ARBA00004567"/>
    </source>
</evidence>
<dbReference type="SMART" id="SM00490">
    <property type="entry name" value="HELICc"/>
    <property type="match status" value="1"/>
</dbReference>
<evidence type="ECO:0000259" key="22">
    <source>
        <dbReference type="PROSITE" id="PS51194"/>
    </source>
</evidence>
<comment type="subcellular location">
    <subcellularLocation>
        <location evidence="2">Cytoplasm</location>
    </subcellularLocation>
    <subcellularLocation>
        <location evidence="1">Nucleus membrane</location>
        <topology evidence="1">Peripheral membrane protein</topology>
        <orientation evidence="1">Cytoplasmic side</orientation>
    </subcellularLocation>
    <subcellularLocation>
        <location evidence="3">Nucleus</location>
        <location evidence="3">Nuclear pore complex</location>
    </subcellularLocation>
</comment>
<name>R4XAV9_TAPDE</name>
<dbReference type="EMBL" id="CAHR02000116">
    <property type="protein sequence ID" value="CCG82999.1"/>
    <property type="molecule type" value="Genomic_DNA"/>
</dbReference>
<dbReference type="PROSITE" id="PS51195">
    <property type="entry name" value="Q_MOTIF"/>
    <property type="match status" value="1"/>
</dbReference>